<dbReference type="AlphaFoldDB" id="A0A8T0PPQ3"/>
<protein>
    <recommendedName>
        <fullName evidence="2">FH2 domain-containing protein</fullName>
    </recommendedName>
</protein>
<feature type="domain" description="FH2" evidence="2">
    <location>
        <begin position="1"/>
        <end position="54"/>
    </location>
</feature>
<dbReference type="SUPFAM" id="SSF101447">
    <property type="entry name" value="Formin homology 2 domain (FH2 domain)"/>
    <property type="match status" value="1"/>
</dbReference>
<dbReference type="EMBL" id="CM029050">
    <property type="protein sequence ID" value="KAG2564337.1"/>
    <property type="molecule type" value="Genomic_DNA"/>
</dbReference>
<comment type="similarity">
    <text evidence="1">Belongs to the formin-like family. Class-II subfamily.</text>
</comment>
<proteinExistence type="inferred from homology"/>
<accession>A0A8T0PPQ3</accession>
<evidence type="ECO:0000256" key="1">
    <source>
        <dbReference type="ARBA" id="ARBA00006468"/>
    </source>
</evidence>
<dbReference type="InterPro" id="IPR015425">
    <property type="entry name" value="FH2_Formin"/>
</dbReference>
<sequence length="54" mass="6080">MPLSDLVSAALALDQSILDVDQVENLIKFCPTKVEMELLKNYTGDKETHFNQGR</sequence>
<comment type="caution">
    <text evidence="3">The sequence shown here is derived from an EMBL/GenBank/DDBJ whole genome shotgun (WGS) entry which is preliminary data.</text>
</comment>
<dbReference type="PANTHER" id="PTHR45733:SF10">
    <property type="entry name" value="FORMIN-LIKE PROTEIN 15A-RELATED"/>
    <property type="match status" value="1"/>
</dbReference>
<name>A0A8T0PPQ3_PANVG</name>
<dbReference type="Proteomes" id="UP000823388">
    <property type="component" value="Chromosome 7N"/>
</dbReference>
<evidence type="ECO:0000313" key="3">
    <source>
        <dbReference type="EMBL" id="KAG2564337.1"/>
    </source>
</evidence>
<keyword evidence="4" id="KW-1185">Reference proteome</keyword>
<dbReference type="PROSITE" id="PS51444">
    <property type="entry name" value="FH2"/>
    <property type="match status" value="1"/>
</dbReference>
<gene>
    <name evidence="3" type="ORF">PVAP13_7NG112898</name>
</gene>
<dbReference type="InterPro" id="IPR051144">
    <property type="entry name" value="Formin_homology_domain"/>
</dbReference>
<dbReference type="PANTHER" id="PTHR45733">
    <property type="entry name" value="FORMIN-J"/>
    <property type="match status" value="1"/>
</dbReference>
<evidence type="ECO:0000313" key="4">
    <source>
        <dbReference type="Proteomes" id="UP000823388"/>
    </source>
</evidence>
<reference evidence="3" key="1">
    <citation type="submission" date="2020-05" db="EMBL/GenBank/DDBJ databases">
        <title>WGS assembly of Panicum virgatum.</title>
        <authorList>
            <person name="Lovell J.T."/>
            <person name="Jenkins J."/>
            <person name="Shu S."/>
            <person name="Juenger T.E."/>
            <person name="Schmutz J."/>
        </authorList>
    </citation>
    <scope>NUCLEOTIDE SEQUENCE</scope>
    <source>
        <strain evidence="3">AP13</strain>
    </source>
</reference>
<organism evidence="3 4">
    <name type="scientific">Panicum virgatum</name>
    <name type="common">Blackwell switchgrass</name>
    <dbReference type="NCBI Taxonomy" id="38727"/>
    <lineage>
        <taxon>Eukaryota</taxon>
        <taxon>Viridiplantae</taxon>
        <taxon>Streptophyta</taxon>
        <taxon>Embryophyta</taxon>
        <taxon>Tracheophyta</taxon>
        <taxon>Spermatophyta</taxon>
        <taxon>Magnoliopsida</taxon>
        <taxon>Liliopsida</taxon>
        <taxon>Poales</taxon>
        <taxon>Poaceae</taxon>
        <taxon>PACMAD clade</taxon>
        <taxon>Panicoideae</taxon>
        <taxon>Panicodae</taxon>
        <taxon>Paniceae</taxon>
        <taxon>Panicinae</taxon>
        <taxon>Panicum</taxon>
        <taxon>Panicum sect. Hiantes</taxon>
    </lineage>
</organism>
<dbReference type="Gene3D" id="1.20.58.630">
    <property type="match status" value="1"/>
</dbReference>
<evidence type="ECO:0000259" key="2">
    <source>
        <dbReference type="PROSITE" id="PS51444"/>
    </source>
</evidence>
<dbReference type="Pfam" id="PF02181">
    <property type="entry name" value="FH2"/>
    <property type="match status" value="1"/>
</dbReference>